<dbReference type="Pfam" id="PF12019">
    <property type="entry name" value="GspH"/>
    <property type="match status" value="1"/>
</dbReference>
<evidence type="ECO:0000256" key="4">
    <source>
        <dbReference type="ARBA" id="ARBA00022481"/>
    </source>
</evidence>
<comment type="caution">
    <text evidence="13">The sequence shown here is derived from an EMBL/GenBank/DDBJ whole genome shotgun (WGS) entry which is preliminary data.</text>
</comment>
<comment type="subcellular location">
    <subcellularLocation>
        <location evidence="1">Cell inner membrane</location>
        <topology evidence="1">Single-pass membrane protein</topology>
    </subcellularLocation>
</comment>
<keyword evidence="6 11" id="KW-0812">Transmembrane</keyword>
<dbReference type="PROSITE" id="PS00409">
    <property type="entry name" value="PROKAR_NTER_METHYL"/>
    <property type="match status" value="1"/>
</dbReference>
<evidence type="ECO:0000259" key="12">
    <source>
        <dbReference type="Pfam" id="PF12019"/>
    </source>
</evidence>
<feature type="domain" description="General secretion pathway GspH" evidence="12">
    <location>
        <begin position="52"/>
        <end position="155"/>
    </location>
</feature>
<evidence type="ECO:0000256" key="6">
    <source>
        <dbReference type="ARBA" id="ARBA00022692"/>
    </source>
</evidence>
<protein>
    <recommendedName>
        <fullName evidence="2">Type II secretion system protein H</fullName>
    </recommendedName>
    <alternativeName>
        <fullName evidence="10">General secretion pathway protein H</fullName>
    </alternativeName>
</protein>
<keyword evidence="14" id="KW-1185">Reference proteome</keyword>
<comment type="similarity">
    <text evidence="9">Belongs to the GSP H family.</text>
</comment>
<evidence type="ECO:0000256" key="3">
    <source>
        <dbReference type="ARBA" id="ARBA00022475"/>
    </source>
</evidence>
<dbReference type="Gene3D" id="3.55.40.10">
    <property type="entry name" value="minor pseudopilin epsh domain"/>
    <property type="match status" value="1"/>
</dbReference>
<accession>A0A5R9PEZ2</accession>
<evidence type="ECO:0000256" key="10">
    <source>
        <dbReference type="ARBA" id="ARBA00030775"/>
    </source>
</evidence>
<keyword evidence="7 11" id="KW-1133">Transmembrane helix</keyword>
<evidence type="ECO:0000256" key="11">
    <source>
        <dbReference type="SAM" id="Phobius"/>
    </source>
</evidence>
<dbReference type="NCBIfam" id="TIGR02532">
    <property type="entry name" value="IV_pilin_GFxxxE"/>
    <property type="match status" value="1"/>
</dbReference>
<organism evidence="13 14">
    <name type="scientific">Thermomonas fusca</name>
    <dbReference type="NCBI Taxonomy" id="215690"/>
    <lineage>
        <taxon>Bacteria</taxon>
        <taxon>Pseudomonadati</taxon>
        <taxon>Pseudomonadota</taxon>
        <taxon>Gammaproteobacteria</taxon>
        <taxon>Lysobacterales</taxon>
        <taxon>Lysobacteraceae</taxon>
        <taxon>Thermomonas</taxon>
    </lineage>
</organism>
<reference evidence="13 14" key="1">
    <citation type="submission" date="2019-04" db="EMBL/GenBank/DDBJ databases">
        <authorList>
            <person name="Grouzdev D.S."/>
            <person name="Nazina T.N."/>
        </authorList>
    </citation>
    <scope>NUCLEOTIDE SEQUENCE [LARGE SCALE GENOMIC DNA]</scope>
    <source>
        <strain evidence="13 14">SHC 3-19</strain>
    </source>
</reference>
<dbReference type="GO" id="GO:0015627">
    <property type="term" value="C:type II protein secretion system complex"/>
    <property type="evidence" value="ECO:0007669"/>
    <property type="project" value="InterPro"/>
</dbReference>
<dbReference type="GO" id="GO:0015628">
    <property type="term" value="P:protein secretion by the type II secretion system"/>
    <property type="evidence" value="ECO:0007669"/>
    <property type="project" value="InterPro"/>
</dbReference>
<evidence type="ECO:0000313" key="14">
    <source>
        <dbReference type="Proteomes" id="UP000308508"/>
    </source>
</evidence>
<evidence type="ECO:0000256" key="1">
    <source>
        <dbReference type="ARBA" id="ARBA00004377"/>
    </source>
</evidence>
<dbReference type="InterPro" id="IPR022346">
    <property type="entry name" value="T2SS_GspH"/>
</dbReference>
<dbReference type="PANTHER" id="PTHR30093">
    <property type="entry name" value="GENERAL SECRETION PATHWAY PROTEIN G"/>
    <property type="match status" value="1"/>
</dbReference>
<name>A0A5R9PEZ2_9GAMM</name>
<dbReference type="Pfam" id="PF07963">
    <property type="entry name" value="N_methyl"/>
    <property type="match status" value="1"/>
</dbReference>
<dbReference type="InterPro" id="IPR045584">
    <property type="entry name" value="Pilin-like"/>
</dbReference>
<dbReference type="InterPro" id="IPR012902">
    <property type="entry name" value="N_methyl_site"/>
</dbReference>
<dbReference type="PANTHER" id="PTHR30093:SF41">
    <property type="entry name" value="TYPE II SECRETION SYSTEM PROTEIN H"/>
    <property type="match status" value="1"/>
</dbReference>
<keyword evidence="3" id="KW-1003">Cell membrane</keyword>
<dbReference type="SUPFAM" id="SSF54523">
    <property type="entry name" value="Pili subunits"/>
    <property type="match status" value="1"/>
</dbReference>
<feature type="transmembrane region" description="Helical" evidence="11">
    <location>
        <begin position="21"/>
        <end position="40"/>
    </location>
</feature>
<dbReference type="RefSeq" id="WP_138348357.1">
    <property type="nucleotide sequence ID" value="NZ_SROY01000002.1"/>
</dbReference>
<proteinExistence type="inferred from homology"/>
<keyword evidence="5" id="KW-0997">Cell inner membrane</keyword>
<evidence type="ECO:0000256" key="9">
    <source>
        <dbReference type="ARBA" id="ARBA00025772"/>
    </source>
</evidence>
<evidence type="ECO:0000256" key="5">
    <source>
        <dbReference type="ARBA" id="ARBA00022519"/>
    </source>
</evidence>
<evidence type="ECO:0000256" key="2">
    <source>
        <dbReference type="ARBA" id="ARBA00021549"/>
    </source>
</evidence>
<keyword evidence="4" id="KW-0488">Methylation</keyword>
<dbReference type="EMBL" id="SROY01000002">
    <property type="protein sequence ID" value="TLX22055.1"/>
    <property type="molecule type" value="Genomic_DNA"/>
</dbReference>
<evidence type="ECO:0000256" key="8">
    <source>
        <dbReference type="ARBA" id="ARBA00023136"/>
    </source>
</evidence>
<evidence type="ECO:0000256" key="7">
    <source>
        <dbReference type="ARBA" id="ARBA00022989"/>
    </source>
</evidence>
<dbReference type="GO" id="GO:0005886">
    <property type="term" value="C:plasma membrane"/>
    <property type="evidence" value="ECO:0007669"/>
    <property type="project" value="UniProtKB-SubCell"/>
</dbReference>
<sequence>MSHLYPHPLHRGSRGFTLVELMVTVAVLGIIATVAVPSFTNLIRANRLTSSANEMVAMLQAARSAAITNRARVEVCPSTGSTCAAGAGSRWIALMTKKTGGGDVVTVLREASLSPAITVSASANLSGASNKFTFSPSGFSSVGANGSGTVSLCSPAMSGLNAADVSASIGRISTARRAASSGCTAPTDN</sequence>
<evidence type="ECO:0000313" key="13">
    <source>
        <dbReference type="EMBL" id="TLX22055.1"/>
    </source>
</evidence>
<gene>
    <name evidence="13" type="ORF">E5S66_05885</name>
</gene>
<keyword evidence="8 11" id="KW-0472">Membrane</keyword>
<dbReference type="Proteomes" id="UP000308508">
    <property type="component" value="Unassembled WGS sequence"/>
</dbReference>
<dbReference type="AlphaFoldDB" id="A0A5R9PEZ2"/>